<dbReference type="InterPro" id="IPR012677">
    <property type="entry name" value="Nucleotide-bd_a/b_plait_sf"/>
</dbReference>
<dbReference type="Gene3D" id="3.30.70.330">
    <property type="match status" value="2"/>
</dbReference>
<reference evidence="2" key="1">
    <citation type="journal article" date="2013" name="Nat. Genet.">
        <title>The Capsella rubella genome and the genomic consequences of rapid mating system evolution.</title>
        <authorList>
            <person name="Slotte T."/>
            <person name="Hazzouri K.M."/>
            <person name="Agren J.A."/>
            <person name="Koenig D."/>
            <person name="Maumus F."/>
            <person name="Guo Y.L."/>
            <person name="Steige K."/>
            <person name="Platts A.E."/>
            <person name="Escobar J.S."/>
            <person name="Newman L.K."/>
            <person name="Wang W."/>
            <person name="Mandakova T."/>
            <person name="Vello E."/>
            <person name="Smith L.M."/>
            <person name="Henz S.R."/>
            <person name="Steffen J."/>
            <person name="Takuno S."/>
            <person name="Brandvain Y."/>
            <person name="Coop G."/>
            <person name="Andolfatto P."/>
            <person name="Hu T.T."/>
            <person name="Blanchette M."/>
            <person name="Clark R.M."/>
            <person name="Quesneville H."/>
            <person name="Nordborg M."/>
            <person name="Gaut B.S."/>
            <person name="Lysak M.A."/>
            <person name="Jenkins J."/>
            <person name="Grimwood J."/>
            <person name="Chapman J."/>
            <person name="Prochnik S."/>
            <person name="Shu S."/>
            <person name="Rokhsar D."/>
            <person name="Schmutz J."/>
            <person name="Weigel D."/>
            <person name="Wright S.I."/>
        </authorList>
    </citation>
    <scope>NUCLEOTIDE SEQUENCE [LARGE SCALE GENOMIC DNA]</scope>
    <source>
        <strain evidence="2">cv. Monte Gargano</strain>
    </source>
</reference>
<name>R0GX98_9BRAS</name>
<gene>
    <name evidence="1" type="ORF">CARUB_v10001894mg</name>
</gene>
<organism evidence="1 2">
    <name type="scientific">Capsella rubella</name>
    <dbReference type="NCBI Taxonomy" id="81985"/>
    <lineage>
        <taxon>Eukaryota</taxon>
        <taxon>Viridiplantae</taxon>
        <taxon>Streptophyta</taxon>
        <taxon>Embryophyta</taxon>
        <taxon>Tracheophyta</taxon>
        <taxon>Spermatophyta</taxon>
        <taxon>Magnoliopsida</taxon>
        <taxon>eudicotyledons</taxon>
        <taxon>Gunneridae</taxon>
        <taxon>Pentapetalae</taxon>
        <taxon>rosids</taxon>
        <taxon>malvids</taxon>
        <taxon>Brassicales</taxon>
        <taxon>Brassicaceae</taxon>
        <taxon>Camelineae</taxon>
        <taxon>Capsella</taxon>
    </lineage>
</organism>
<evidence type="ECO:0000313" key="1">
    <source>
        <dbReference type="EMBL" id="EOA21499.1"/>
    </source>
</evidence>
<dbReference type="SUPFAM" id="SSF54928">
    <property type="entry name" value="RNA-binding domain, RBD"/>
    <property type="match status" value="2"/>
</dbReference>
<proteinExistence type="predicted"/>
<protein>
    <recommendedName>
        <fullName evidence="3">RRM domain-containing protein</fullName>
    </recommendedName>
</protein>
<dbReference type="Proteomes" id="UP000029121">
    <property type="component" value="Unassembled WGS sequence"/>
</dbReference>
<dbReference type="InterPro" id="IPR035979">
    <property type="entry name" value="RBD_domain_sf"/>
</dbReference>
<dbReference type="AlphaFoldDB" id="R0GX98"/>
<sequence>MDESAVKGLKVLPKLSDVGRITVSGYDIKLPYNDVERALRKHFSSCGEITDVCAPIDWDSMDDIPIDVEFDPKTNILERSAYIYFLGDGAVAVSKALKLNGTYVEGWNISVEAFPFPPDANDEVMVDIEGYDTWLSKIDIDTSLREHFSSYGEFTAIHNLDGYTYIMAHMEGTNIANKVLELDGSYMGGRKLSVRLVDIPGIYTVHQRPPRYRGPLVRPRPYTCIYS</sequence>
<dbReference type="STRING" id="81985.R0GX98"/>
<evidence type="ECO:0000313" key="2">
    <source>
        <dbReference type="Proteomes" id="UP000029121"/>
    </source>
</evidence>
<accession>R0GX98</accession>
<dbReference type="GO" id="GO:0003676">
    <property type="term" value="F:nucleic acid binding"/>
    <property type="evidence" value="ECO:0007669"/>
    <property type="project" value="InterPro"/>
</dbReference>
<dbReference type="EMBL" id="KB870810">
    <property type="protein sequence ID" value="EOA21499.1"/>
    <property type="molecule type" value="Genomic_DNA"/>
</dbReference>
<evidence type="ECO:0008006" key="3">
    <source>
        <dbReference type="Google" id="ProtNLM"/>
    </source>
</evidence>
<keyword evidence="2" id="KW-1185">Reference proteome</keyword>